<protein>
    <submittedName>
        <fullName evidence="1">Uncharacterized protein</fullName>
    </submittedName>
</protein>
<keyword evidence="2" id="KW-1185">Reference proteome</keyword>
<name>A0A4S8MUC9_DENBC</name>
<evidence type="ECO:0000313" key="1">
    <source>
        <dbReference type="EMBL" id="THV06561.1"/>
    </source>
</evidence>
<sequence>MASGLQYSYETKDWWHEFHAIGVNVCKTEKVDFDRWDAVFWTKNIQSSTLQFRGRRANGQYLLSEIESSLKRPCVQRYEVPDFVLVEVCSHGKYCRQPFVFYKVNQNNVESKRENCERRSYEQDIRPRNDSKHETLIQVWIHIDVPKVVNIPPQTKNHVGRGSLETNFRHEKLDAWSFEHAVTLATLWQIIDDLV</sequence>
<gene>
    <name evidence="1" type="ORF">K435DRAFT_834223</name>
</gene>
<dbReference type="Proteomes" id="UP000297245">
    <property type="component" value="Unassembled WGS sequence"/>
</dbReference>
<dbReference type="AlphaFoldDB" id="A0A4S8MUC9"/>
<evidence type="ECO:0000313" key="2">
    <source>
        <dbReference type="Proteomes" id="UP000297245"/>
    </source>
</evidence>
<dbReference type="EMBL" id="ML179042">
    <property type="protein sequence ID" value="THV06561.1"/>
    <property type="molecule type" value="Genomic_DNA"/>
</dbReference>
<reference evidence="1 2" key="1">
    <citation type="journal article" date="2019" name="Nat. Ecol. Evol.">
        <title>Megaphylogeny resolves global patterns of mushroom evolution.</title>
        <authorList>
            <person name="Varga T."/>
            <person name="Krizsan K."/>
            <person name="Foldi C."/>
            <person name="Dima B."/>
            <person name="Sanchez-Garcia M."/>
            <person name="Sanchez-Ramirez S."/>
            <person name="Szollosi G.J."/>
            <person name="Szarkandi J.G."/>
            <person name="Papp V."/>
            <person name="Albert L."/>
            <person name="Andreopoulos W."/>
            <person name="Angelini C."/>
            <person name="Antonin V."/>
            <person name="Barry K.W."/>
            <person name="Bougher N.L."/>
            <person name="Buchanan P."/>
            <person name="Buyck B."/>
            <person name="Bense V."/>
            <person name="Catcheside P."/>
            <person name="Chovatia M."/>
            <person name="Cooper J."/>
            <person name="Damon W."/>
            <person name="Desjardin D."/>
            <person name="Finy P."/>
            <person name="Geml J."/>
            <person name="Haridas S."/>
            <person name="Hughes K."/>
            <person name="Justo A."/>
            <person name="Karasinski D."/>
            <person name="Kautmanova I."/>
            <person name="Kiss B."/>
            <person name="Kocsube S."/>
            <person name="Kotiranta H."/>
            <person name="LaButti K.M."/>
            <person name="Lechner B.E."/>
            <person name="Liimatainen K."/>
            <person name="Lipzen A."/>
            <person name="Lukacs Z."/>
            <person name="Mihaltcheva S."/>
            <person name="Morgado L.N."/>
            <person name="Niskanen T."/>
            <person name="Noordeloos M.E."/>
            <person name="Ohm R.A."/>
            <person name="Ortiz-Santana B."/>
            <person name="Ovrebo C."/>
            <person name="Racz N."/>
            <person name="Riley R."/>
            <person name="Savchenko A."/>
            <person name="Shiryaev A."/>
            <person name="Soop K."/>
            <person name="Spirin V."/>
            <person name="Szebenyi C."/>
            <person name="Tomsovsky M."/>
            <person name="Tulloss R.E."/>
            <person name="Uehling J."/>
            <person name="Grigoriev I.V."/>
            <person name="Vagvolgyi C."/>
            <person name="Papp T."/>
            <person name="Martin F.M."/>
            <person name="Miettinen O."/>
            <person name="Hibbett D.S."/>
            <person name="Nagy L.G."/>
        </authorList>
    </citation>
    <scope>NUCLEOTIDE SEQUENCE [LARGE SCALE GENOMIC DNA]</scope>
    <source>
        <strain evidence="1 2">CBS 962.96</strain>
    </source>
</reference>
<organism evidence="1 2">
    <name type="scientific">Dendrothele bispora (strain CBS 962.96)</name>
    <dbReference type="NCBI Taxonomy" id="1314807"/>
    <lineage>
        <taxon>Eukaryota</taxon>
        <taxon>Fungi</taxon>
        <taxon>Dikarya</taxon>
        <taxon>Basidiomycota</taxon>
        <taxon>Agaricomycotina</taxon>
        <taxon>Agaricomycetes</taxon>
        <taxon>Agaricomycetidae</taxon>
        <taxon>Agaricales</taxon>
        <taxon>Agaricales incertae sedis</taxon>
        <taxon>Dendrothele</taxon>
    </lineage>
</organism>
<accession>A0A4S8MUC9</accession>
<proteinExistence type="predicted"/>